<evidence type="ECO:0000313" key="3">
    <source>
        <dbReference type="Proteomes" id="UP000324222"/>
    </source>
</evidence>
<name>A0A5B7IAE1_PORTR</name>
<reference evidence="2 3" key="1">
    <citation type="submission" date="2019-05" db="EMBL/GenBank/DDBJ databases">
        <title>Another draft genome of Portunus trituberculatus and its Hox gene families provides insights of decapod evolution.</title>
        <authorList>
            <person name="Jeong J.-H."/>
            <person name="Song I."/>
            <person name="Kim S."/>
            <person name="Choi T."/>
            <person name="Kim D."/>
            <person name="Ryu S."/>
            <person name="Kim W."/>
        </authorList>
    </citation>
    <scope>NUCLEOTIDE SEQUENCE [LARGE SCALE GENOMIC DNA]</scope>
    <source>
        <tissue evidence="2">Muscle</tissue>
    </source>
</reference>
<dbReference type="Proteomes" id="UP000324222">
    <property type="component" value="Unassembled WGS sequence"/>
</dbReference>
<feature type="signal peptide" evidence="1">
    <location>
        <begin position="1"/>
        <end position="20"/>
    </location>
</feature>
<comment type="caution">
    <text evidence="2">The sequence shown here is derived from an EMBL/GenBank/DDBJ whole genome shotgun (WGS) entry which is preliminary data.</text>
</comment>
<dbReference type="EMBL" id="VSRR010049573">
    <property type="protein sequence ID" value="MPC78866.1"/>
    <property type="molecule type" value="Genomic_DNA"/>
</dbReference>
<feature type="chain" id="PRO_5022697127" description="Secreted protein" evidence="1">
    <location>
        <begin position="21"/>
        <end position="95"/>
    </location>
</feature>
<dbReference type="AlphaFoldDB" id="A0A5B7IAE1"/>
<proteinExistence type="predicted"/>
<keyword evidence="3" id="KW-1185">Reference proteome</keyword>
<sequence length="95" mass="10283">MMVVVVLVVVVAVVKPSTLGQENIRGAGGSVAWPFMEAARPSSSHRGNIKHHHHHTLLLLVDTPPSGLNFILPTPPTASPRRGVLVRSLLRCIRK</sequence>
<gene>
    <name evidence="2" type="ORF">E2C01_073368</name>
</gene>
<evidence type="ECO:0008006" key="4">
    <source>
        <dbReference type="Google" id="ProtNLM"/>
    </source>
</evidence>
<keyword evidence="1" id="KW-0732">Signal</keyword>
<accession>A0A5B7IAE1</accession>
<evidence type="ECO:0000256" key="1">
    <source>
        <dbReference type="SAM" id="SignalP"/>
    </source>
</evidence>
<protein>
    <recommendedName>
        <fullName evidence="4">Secreted protein</fullName>
    </recommendedName>
</protein>
<organism evidence="2 3">
    <name type="scientific">Portunus trituberculatus</name>
    <name type="common">Swimming crab</name>
    <name type="synonym">Neptunus trituberculatus</name>
    <dbReference type="NCBI Taxonomy" id="210409"/>
    <lineage>
        <taxon>Eukaryota</taxon>
        <taxon>Metazoa</taxon>
        <taxon>Ecdysozoa</taxon>
        <taxon>Arthropoda</taxon>
        <taxon>Crustacea</taxon>
        <taxon>Multicrustacea</taxon>
        <taxon>Malacostraca</taxon>
        <taxon>Eumalacostraca</taxon>
        <taxon>Eucarida</taxon>
        <taxon>Decapoda</taxon>
        <taxon>Pleocyemata</taxon>
        <taxon>Brachyura</taxon>
        <taxon>Eubrachyura</taxon>
        <taxon>Portunoidea</taxon>
        <taxon>Portunidae</taxon>
        <taxon>Portuninae</taxon>
        <taxon>Portunus</taxon>
    </lineage>
</organism>
<evidence type="ECO:0000313" key="2">
    <source>
        <dbReference type="EMBL" id="MPC78866.1"/>
    </source>
</evidence>